<evidence type="ECO:0000313" key="2">
    <source>
        <dbReference type="EMBL" id="PSK80368.1"/>
    </source>
</evidence>
<accession>A0A2P8C5X7</accession>
<organism evidence="2 3">
    <name type="scientific">Prolixibacter denitrificans</name>
    <dbReference type="NCBI Taxonomy" id="1541063"/>
    <lineage>
        <taxon>Bacteria</taxon>
        <taxon>Pseudomonadati</taxon>
        <taxon>Bacteroidota</taxon>
        <taxon>Bacteroidia</taxon>
        <taxon>Marinilabiliales</taxon>
        <taxon>Prolixibacteraceae</taxon>
        <taxon>Prolixibacter</taxon>
    </lineage>
</organism>
<dbReference type="InterPro" id="IPR036075">
    <property type="entry name" value="ARMT-1-like_metal-bd_sf"/>
</dbReference>
<dbReference type="PIRSF" id="PIRSF006593">
    <property type="entry name" value="UCP006593"/>
    <property type="match status" value="1"/>
</dbReference>
<name>A0A2P8C5X7_9BACT</name>
<dbReference type="OrthoDB" id="608345at2"/>
<sequence length="300" mass="34153">MFPECVTCIVKQTEQLIQRHCPDDKRANEVALDAIRFMASAESEMKTAPALPVFLDDLLERRCQIKQAISDERIHCNEQFLLLEETIRNDISKSINPLQRALQYTLAGNYIMNHQGAMDSLKLSLVSAARLRPVIDDSGKLFNRVRKANTVLFIGDKAGEIVTDKLLLEQLHHSKAYYAVREKGILDEATVDDARHAGIERVAEIKGIPQELTSFSDLSTNSTFGKIYREADLIISKGPSNFWKLHNETEKETFFLFSTRCQVIANLLKVNIDDPVVMYGKRYQQKIVGAEYYETLCHEL</sequence>
<gene>
    <name evidence="2" type="ORF">CLV93_11712</name>
</gene>
<dbReference type="EMBL" id="PYGC01000017">
    <property type="protein sequence ID" value="PSK80368.1"/>
    <property type="molecule type" value="Genomic_DNA"/>
</dbReference>
<dbReference type="InterPro" id="IPR014444">
    <property type="entry name" value="PH1575-like"/>
</dbReference>
<dbReference type="AlphaFoldDB" id="A0A2P8C5X7"/>
<evidence type="ECO:0000313" key="3">
    <source>
        <dbReference type="Proteomes" id="UP000240621"/>
    </source>
</evidence>
<feature type="domain" description="Damage-control phosphatase ARMT1-like metal-binding" evidence="1">
    <location>
        <begin position="1"/>
        <end position="274"/>
    </location>
</feature>
<proteinExistence type="predicted"/>
<protein>
    <submittedName>
        <fullName evidence="2">Uncharacterized protein with ATP-grasp and redox domains</fullName>
    </submittedName>
</protein>
<comment type="caution">
    <text evidence="2">The sequence shown here is derived from an EMBL/GenBank/DDBJ whole genome shotgun (WGS) entry which is preliminary data.</text>
</comment>
<reference evidence="2 3" key="1">
    <citation type="submission" date="2018-03" db="EMBL/GenBank/DDBJ databases">
        <title>Genomic Encyclopedia of Archaeal and Bacterial Type Strains, Phase II (KMG-II): from individual species to whole genera.</title>
        <authorList>
            <person name="Goeker M."/>
        </authorList>
    </citation>
    <scope>NUCLEOTIDE SEQUENCE [LARGE SCALE GENOMIC DNA]</scope>
    <source>
        <strain evidence="2 3">DSM 27267</strain>
    </source>
</reference>
<dbReference type="InterPro" id="IPR002791">
    <property type="entry name" value="ARMT1-like_metal-bd"/>
</dbReference>
<dbReference type="Proteomes" id="UP000240621">
    <property type="component" value="Unassembled WGS sequence"/>
</dbReference>
<evidence type="ECO:0000259" key="1">
    <source>
        <dbReference type="Pfam" id="PF01937"/>
    </source>
</evidence>
<dbReference type="Gene3D" id="3.40.50.10880">
    <property type="entry name" value="Uncharacterised protein PF01937, DUF89, domain 3"/>
    <property type="match status" value="1"/>
</dbReference>
<dbReference type="SUPFAM" id="SSF111321">
    <property type="entry name" value="AF1104-like"/>
    <property type="match status" value="1"/>
</dbReference>
<dbReference type="RefSeq" id="WP_106543865.1">
    <property type="nucleotide sequence ID" value="NZ_BLAU01000001.1"/>
</dbReference>
<dbReference type="Pfam" id="PF01937">
    <property type="entry name" value="ARMT1-like_dom"/>
    <property type="match status" value="1"/>
</dbReference>